<dbReference type="SFLD" id="SFLDS00029">
    <property type="entry name" value="Radical_SAM"/>
    <property type="match status" value="1"/>
</dbReference>
<dbReference type="InterPro" id="IPR023404">
    <property type="entry name" value="rSAM_horseshoe"/>
</dbReference>
<evidence type="ECO:0000259" key="8">
    <source>
        <dbReference type="PROSITE" id="PS51332"/>
    </source>
</evidence>
<dbReference type="PROSITE" id="PS51332">
    <property type="entry name" value="B12_BINDING"/>
    <property type="match status" value="1"/>
</dbReference>
<comment type="caution">
    <text evidence="11">The sequence shown here is derived from an EMBL/GenBank/DDBJ whole genome shotgun (WGS) entry which is preliminary data.</text>
</comment>
<evidence type="ECO:0000313" key="11">
    <source>
        <dbReference type="EMBL" id="MBX8643887.1"/>
    </source>
</evidence>
<dbReference type="Proteomes" id="UP000750197">
    <property type="component" value="Unassembled WGS sequence"/>
</dbReference>
<evidence type="ECO:0000256" key="6">
    <source>
        <dbReference type="ARBA" id="ARBA00023004"/>
    </source>
</evidence>
<keyword evidence="5" id="KW-0479">Metal-binding</keyword>
<evidence type="ECO:0000256" key="4">
    <source>
        <dbReference type="ARBA" id="ARBA00022691"/>
    </source>
</evidence>
<dbReference type="InterPro" id="IPR036724">
    <property type="entry name" value="Cobalamin-bd_sf"/>
</dbReference>
<evidence type="ECO:0000256" key="2">
    <source>
        <dbReference type="ARBA" id="ARBA00022603"/>
    </source>
</evidence>
<keyword evidence="2" id="KW-0489">Methyltransferase</keyword>
<keyword evidence="4" id="KW-0949">S-adenosyl-L-methionine</keyword>
<dbReference type="EMBL" id="JAHEAC010000025">
    <property type="protein sequence ID" value="MBX8643887.1"/>
    <property type="molecule type" value="Genomic_DNA"/>
</dbReference>
<evidence type="ECO:0000313" key="10">
    <source>
        <dbReference type="EMBL" id="MBX8632141.1"/>
    </source>
</evidence>
<dbReference type="SFLD" id="SFLDG01123">
    <property type="entry name" value="methyltransferase_(Class_B)"/>
    <property type="match status" value="1"/>
</dbReference>
<dbReference type="Pfam" id="PF04055">
    <property type="entry name" value="Radical_SAM"/>
    <property type="match status" value="1"/>
</dbReference>
<comment type="cofactor">
    <cofactor evidence="1">
        <name>[4Fe-4S] cluster</name>
        <dbReference type="ChEBI" id="CHEBI:49883"/>
    </cofactor>
</comment>
<proteinExistence type="predicted"/>
<dbReference type="InterPro" id="IPR051198">
    <property type="entry name" value="BchE-like"/>
</dbReference>
<dbReference type="CDD" id="cd01335">
    <property type="entry name" value="Radical_SAM"/>
    <property type="match status" value="1"/>
</dbReference>
<dbReference type="SUPFAM" id="SSF52242">
    <property type="entry name" value="Cobalamin (vitamin B12)-binding domain"/>
    <property type="match status" value="1"/>
</dbReference>
<sequence>MEKLTTVLIRPSNRSGSLYLTKMGFLPVPLGLLQLASSIRTVPGCNVSIIDMEAEELDVESAVERALEMHPQIVGITIHATAAYNNALEIMRRIKENDSSVIVIAGGHHATFLPESIIADGFDIVVLGEGDETIADIARAVKDGTPLESVSGIVLRTGERIVRTEPRKLIEEMDRLPFPAFDLIDREKYRFRTFGKDETVACLETSRGCPYGCDFCSVTPTWGYRRRYKSNRRIIEEMKLVEKLGYGWIFFTDDIFLLPQNLRQRERLFAEMKESGLKLSWIAQMRADAIARNPEFVPLAVESGMKVAALGVESGSREVLKKMRKNIKAADTLKAIEELDRNGVVVLLSFMIGAPYERKRDMLSTMKLSFRLAGKGADVVQFTIYTPLPGTQIFREAVEHDRLFTLDWDRFDFFTPVMKTKVHPVMIQLFQYIGLYSFYIRRYLFDRGGEKVMNMPKRELVPKALEYTQSQMTAYVRDLMAIPQRIISTASLYSSLSSGKLPQDEREHMVSDFRLPVYAEGRRHAEGRVSLQAKT</sequence>
<dbReference type="PANTHER" id="PTHR43409">
    <property type="entry name" value="ANAEROBIC MAGNESIUM-PROTOPORPHYRIN IX MONOMETHYL ESTER CYCLASE-RELATED"/>
    <property type="match status" value="1"/>
</dbReference>
<evidence type="ECO:0000256" key="5">
    <source>
        <dbReference type="ARBA" id="ARBA00022723"/>
    </source>
</evidence>
<organism evidence="11 12">
    <name type="scientific">Candidatus Sysuiplasma superficiale</name>
    <dbReference type="NCBI Taxonomy" id="2823368"/>
    <lineage>
        <taxon>Archaea</taxon>
        <taxon>Methanobacteriati</taxon>
        <taxon>Thermoplasmatota</taxon>
        <taxon>Thermoplasmata</taxon>
        <taxon>Candidatus Sysuiplasmatales</taxon>
        <taxon>Candidatus Sysuiplasmataceae</taxon>
        <taxon>Candidatus Sysuiplasma</taxon>
    </lineage>
</organism>
<dbReference type="EMBL" id="JAGVSJ010000015">
    <property type="protein sequence ID" value="MBX8632141.1"/>
    <property type="molecule type" value="Genomic_DNA"/>
</dbReference>
<dbReference type="PANTHER" id="PTHR43409:SF7">
    <property type="entry name" value="BLL1977 PROTEIN"/>
    <property type="match status" value="1"/>
</dbReference>
<dbReference type="SFLD" id="SFLDG01082">
    <property type="entry name" value="B12-binding_domain_containing"/>
    <property type="match status" value="1"/>
</dbReference>
<dbReference type="InterPro" id="IPR058240">
    <property type="entry name" value="rSAM_sf"/>
</dbReference>
<dbReference type="SMART" id="SM00729">
    <property type="entry name" value="Elp3"/>
    <property type="match status" value="1"/>
</dbReference>
<dbReference type="InterPro" id="IPR034466">
    <property type="entry name" value="Methyltransferase_Class_B"/>
</dbReference>
<evidence type="ECO:0000313" key="12">
    <source>
        <dbReference type="Proteomes" id="UP000750197"/>
    </source>
</evidence>
<dbReference type="AlphaFoldDB" id="A0A8J8CDQ9"/>
<evidence type="ECO:0000259" key="9">
    <source>
        <dbReference type="PROSITE" id="PS51918"/>
    </source>
</evidence>
<evidence type="ECO:0000256" key="3">
    <source>
        <dbReference type="ARBA" id="ARBA00022679"/>
    </source>
</evidence>
<reference evidence="11" key="1">
    <citation type="submission" date="2021-05" db="EMBL/GenBank/DDBJ databases">
        <title>Genomic insights into ecological role and evolution of a novel Thermoplasmata order Candidatus Sysuiplasmatales.</title>
        <authorList>
            <person name="Yuan Y."/>
        </authorList>
    </citation>
    <scope>NUCLEOTIDE SEQUENCE</scope>
    <source>
        <strain evidence="11">TUT19-bin139</strain>
        <strain evidence="10">YP2-bin.285</strain>
    </source>
</reference>
<keyword evidence="7" id="KW-0411">Iron-sulfur</keyword>
<keyword evidence="6" id="KW-0408">Iron</keyword>
<dbReference type="Gene3D" id="3.40.50.280">
    <property type="entry name" value="Cobalamin-binding domain"/>
    <property type="match status" value="1"/>
</dbReference>
<evidence type="ECO:0000256" key="7">
    <source>
        <dbReference type="ARBA" id="ARBA00023014"/>
    </source>
</evidence>
<dbReference type="Proteomes" id="UP000716004">
    <property type="component" value="Unassembled WGS sequence"/>
</dbReference>
<dbReference type="InterPro" id="IPR006638">
    <property type="entry name" value="Elp3/MiaA/NifB-like_rSAM"/>
</dbReference>
<evidence type="ECO:0000256" key="1">
    <source>
        <dbReference type="ARBA" id="ARBA00001966"/>
    </source>
</evidence>
<gene>
    <name evidence="10" type="ORF">J9259_06460</name>
    <name evidence="11" type="ORF">KIY12_04090</name>
</gene>
<dbReference type="GO" id="GO:0031419">
    <property type="term" value="F:cobalamin binding"/>
    <property type="evidence" value="ECO:0007669"/>
    <property type="project" value="InterPro"/>
</dbReference>
<dbReference type="SUPFAM" id="SSF102114">
    <property type="entry name" value="Radical SAM enzymes"/>
    <property type="match status" value="1"/>
</dbReference>
<dbReference type="GO" id="GO:0051539">
    <property type="term" value="F:4 iron, 4 sulfur cluster binding"/>
    <property type="evidence" value="ECO:0007669"/>
    <property type="project" value="UniProtKB-KW"/>
</dbReference>
<dbReference type="GO" id="GO:0046872">
    <property type="term" value="F:metal ion binding"/>
    <property type="evidence" value="ECO:0007669"/>
    <property type="project" value="UniProtKB-KW"/>
</dbReference>
<dbReference type="Pfam" id="PF02310">
    <property type="entry name" value="B12-binding"/>
    <property type="match status" value="1"/>
</dbReference>
<dbReference type="GO" id="GO:0005829">
    <property type="term" value="C:cytosol"/>
    <property type="evidence" value="ECO:0007669"/>
    <property type="project" value="TreeGrafter"/>
</dbReference>
<dbReference type="PROSITE" id="PS51918">
    <property type="entry name" value="RADICAL_SAM"/>
    <property type="match status" value="1"/>
</dbReference>
<dbReference type="GO" id="GO:0003824">
    <property type="term" value="F:catalytic activity"/>
    <property type="evidence" value="ECO:0007669"/>
    <property type="project" value="InterPro"/>
</dbReference>
<dbReference type="InterPro" id="IPR006158">
    <property type="entry name" value="Cobalamin-bd"/>
</dbReference>
<dbReference type="InterPro" id="IPR007197">
    <property type="entry name" value="rSAM"/>
</dbReference>
<name>A0A8J8CDQ9_9ARCH</name>
<dbReference type="Gene3D" id="3.80.30.20">
    <property type="entry name" value="tm_1862 like domain"/>
    <property type="match status" value="1"/>
</dbReference>
<dbReference type="CDD" id="cd02068">
    <property type="entry name" value="radical_SAM_B12_BD"/>
    <property type="match status" value="1"/>
</dbReference>
<accession>A0A8J8CDQ9</accession>
<feature type="domain" description="B12-binding" evidence="8">
    <location>
        <begin position="15"/>
        <end position="148"/>
    </location>
</feature>
<protein>
    <submittedName>
        <fullName evidence="11">B12-binding domain-containing radical SAM protein</fullName>
    </submittedName>
</protein>
<feature type="domain" description="Radical SAM core" evidence="9">
    <location>
        <begin position="195"/>
        <end position="424"/>
    </location>
</feature>
<keyword evidence="3" id="KW-0808">Transferase</keyword>